<evidence type="ECO:0000313" key="9">
    <source>
        <dbReference type="EMBL" id="KAL3314253.1"/>
    </source>
</evidence>
<dbReference type="InterPro" id="IPR007852">
    <property type="entry name" value="Cdc73/Parafibromin"/>
</dbReference>
<evidence type="ECO:0000256" key="1">
    <source>
        <dbReference type="ARBA" id="ARBA00004123"/>
    </source>
</evidence>
<feature type="domain" description="Paf1 complex subunit Cdc73 N-terminal" evidence="8">
    <location>
        <begin position="1"/>
        <end position="324"/>
    </location>
</feature>
<dbReference type="GO" id="GO:0005634">
    <property type="term" value="C:nucleus"/>
    <property type="evidence" value="ECO:0007669"/>
    <property type="project" value="UniProtKB-SubCell"/>
</dbReference>
<dbReference type="Gene3D" id="3.40.50.11990">
    <property type="entry name" value="RNA polymerase II accessory factor, Cdc73 C-terminal domain"/>
    <property type="match status" value="1"/>
</dbReference>
<feature type="region of interest" description="Disordered" evidence="6">
    <location>
        <begin position="354"/>
        <end position="389"/>
    </location>
</feature>
<evidence type="ECO:0000313" key="10">
    <source>
        <dbReference type="Proteomes" id="UP001626550"/>
    </source>
</evidence>
<protein>
    <recommendedName>
        <fullName evidence="11">Parafibromin</fullName>
    </recommendedName>
</protein>
<evidence type="ECO:0000259" key="7">
    <source>
        <dbReference type="Pfam" id="PF05179"/>
    </source>
</evidence>
<dbReference type="PANTHER" id="PTHR12466:SF8">
    <property type="entry name" value="PARAFIBROMIN"/>
    <property type="match status" value="1"/>
</dbReference>
<dbReference type="InterPro" id="IPR032041">
    <property type="entry name" value="Cdc73_N"/>
</dbReference>
<evidence type="ECO:0000256" key="5">
    <source>
        <dbReference type="ARBA" id="ARBA00023242"/>
    </source>
</evidence>
<keyword evidence="4" id="KW-0804">Transcription</keyword>
<dbReference type="InterPro" id="IPR031336">
    <property type="entry name" value="CDC73_C"/>
</dbReference>
<feature type="domain" description="Cell division control protein 73 C-terminal" evidence="7">
    <location>
        <begin position="405"/>
        <end position="558"/>
    </location>
</feature>
<dbReference type="PANTHER" id="PTHR12466">
    <property type="entry name" value="CDC73 DOMAIN PROTEIN"/>
    <property type="match status" value="1"/>
</dbReference>
<keyword evidence="5" id="KW-0539">Nucleus</keyword>
<evidence type="ECO:0000256" key="6">
    <source>
        <dbReference type="SAM" id="MobiDB-lite"/>
    </source>
</evidence>
<feature type="region of interest" description="Disordered" evidence="6">
    <location>
        <begin position="125"/>
        <end position="154"/>
    </location>
</feature>
<proteinExistence type="inferred from homology"/>
<evidence type="ECO:0000256" key="4">
    <source>
        <dbReference type="ARBA" id="ARBA00023163"/>
    </source>
</evidence>
<comment type="subcellular location">
    <subcellularLocation>
        <location evidence="1">Nucleus</location>
    </subcellularLocation>
</comment>
<comment type="caution">
    <text evidence="9">The sequence shown here is derived from an EMBL/GenBank/DDBJ whole genome shotgun (WGS) entry which is preliminary data.</text>
</comment>
<sequence length="568" mass="64311">MADVLALLREYNISNKQFRETKDEIIFGDFAWPKSTKTNYIIFGSGKEGQAKDYYTLESIMYFLKNIELSHTQYVRQAASAGLTMVRLPDRKDLLAYLKGEKASTSSIDRAAPMDISLRRNVHETSALADRDEPPEPKRSKFADVPELEVDPSKPLSEALPIDRIKALRAKFKANRQTTQANELDQSHLETDSRNLSDEVYLVKFSETMGMPRVLAFMDPKSKRSLIATDEKLIKSVTSREVRWRNRSTIIQSNAKTFYDNIVLGILRNVMMKENAPDLHMSANVRPMNNMAAVSMPKPYSSAMGAGQQAQASQMQYSRYDQERFAARQEDTAGFTIDTMATYHRKGLASMVAGGGSNDVIPSDPRAKQRDPRSNIAPGSTPDPYRSVRTANEARMIARTKSRVSRVPIIIIPATSTSMITMLNARDILQEMNFISPQDKQKSGAKRETEITIHRKRADGKTTPYRVIDQPNRLTPEDWDKVVAVFVQGQAWQFKGWPIGSDPAVLFAHVKGFNLKYTHLPTDANVSKWNVSVISLDQRKRHMDKASLQLMWDQVERHIAKTKPHLKL</sequence>
<evidence type="ECO:0000256" key="3">
    <source>
        <dbReference type="ARBA" id="ARBA00023015"/>
    </source>
</evidence>
<dbReference type="Proteomes" id="UP001626550">
    <property type="component" value="Unassembled WGS sequence"/>
</dbReference>
<evidence type="ECO:0000259" key="8">
    <source>
        <dbReference type="Pfam" id="PF16050"/>
    </source>
</evidence>
<reference evidence="9 10" key="1">
    <citation type="submission" date="2024-11" db="EMBL/GenBank/DDBJ databases">
        <title>Adaptive evolution of stress response genes in parasites aligns with host niche diversity.</title>
        <authorList>
            <person name="Hahn C."/>
            <person name="Resl P."/>
        </authorList>
    </citation>
    <scope>NUCLEOTIDE SEQUENCE [LARGE SCALE GENOMIC DNA]</scope>
    <source>
        <strain evidence="9">EGGRZ-B1_66</strain>
        <tissue evidence="9">Body</tissue>
    </source>
</reference>
<dbReference type="AlphaFoldDB" id="A0ABD2Q4C4"/>
<dbReference type="Pfam" id="PF05179">
    <property type="entry name" value="CDC73_C"/>
    <property type="match status" value="1"/>
</dbReference>
<evidence type="ECO:0008006" key="11">
    <source>
        <dbReference type="Google" id="ProtNLM"/>
    </source>
</evidence>
<keyword evidence="3" id="KW-0805">Transcription regulation</keyword>
<accession>A0ABD2Q4C4</accession>
<name>A0ABD2Q4C4_9PLAT</name>
<feature type="compositionally biased region" description="Basic and acidic residues" evidence="6">
    <location>
        <begin position="125"/>
        <end position="144"/>
    </location>
</feature>
<evidence type="ECO:0000256" key="2">
    <source>
        <dbReference type="ARBA" id="ARBA00010427"/>
    </source>
</evidence>
<organism evidence="9 10">
    <name type="scientific">Cichlidogyrus casuarinus</name>
    <dbReference type="NCBI Taxonomy" id="1844966"/>
    <lineage>
        <taxon>Eukaryota</taxon>
        <taxon>Metazoa</taxon>
        <taxon>Spiralia</taxon>
        <taxon>Lophotrochozoa</taxon>
        <taxon>Platyhelminthes</taxon>
        <taxon>Monogenea</taxon>
        <taxon>Monopisthocotylea</taxon>
        <taxon>Dactylogyridea</taxon>
        <taxon>Ancyrocephalidae</taxon>
        <taxon>Cichlidogyrus</taxon>
    </lineage>
</organism>
<dbReference type="InterPro" id="IPR038103">
    <property type="entry name" value="CDC73_C_sf"/>
</dbReference>
<gene>
    <name evidence="9" type="ORF">Ciccas_007128</name>
</gene>
<comment type="similarity">
    <text evidence="2">Belongs to the CDC73 family.</text>
</comment>
<keyword evidence="10" id="KW-1185">Reference proteome</keyword>
<dbReference type="FunFam" id="3.40.50.11990:FF:000002">
    <property type="entry name" value="protein CDC73 homolog"/>
    <property type="match status" value="1"/>
</dbReference>
<dbReference type="EMBL" id="JBJKFK010001054">
    <property type="protein sequence ID" value="KAL3314253.1"/>
    <property type="molecule type" value="Genomic_DNA"/>
</dbReference>
<dbReference type="Pfam" id="PF16050">
    <property type="entry name" value="CDC73_N"/>
    <property type="match status" value="1"/>
</dbReference>